<sequence>MSIDISKVGRHPSTFSLSLFLSFSFFLSLSLSFFLFLSFFLSFTFSFFLSFFFFLFLSFFLSFFLLVYFFLSFFLFSLFLSFFLSYLLYFFLPFALCCFKISNFKLLSLPNFRTLWKGMKMKPIYIVLSAIFFLLIAEPIESDNILFLGLPYFKFLSKSLFWTAVESDEDEANLHRFVRDIFPAHRRANRKLRISSTAKCGILRWDGNATCRRT</sequence>
<organism evidence="2 3">
    <name type="scientific">Acanthosepion pharaonis</name>
    <name type="common">Pharaoh cuttlefish</name>
    <name type="synonym">Sepia pharaonis</name>
    <dbReference type="NCBI Taxonomy" id="158019"/>
    <lineage>
        <taxon>Eukaryota</taxon>
        <taxon>Metazoa</taxon>
        <taxon>Spiralia</taxon>
        <taxon>Lophotrochozoa</taxon>
        <taxon>Mollusca</taxon>
        <taxon>Cephalopoda</taxon>
        <taxon>Coleoidea</taxon>
        <taxon>Decapodiformes</taxon>
        <taxon>Sepiida</taxon>
        <taxon>Sepiina</taxon>
        <taxon>Sepiidae</taxon>
        <taxon>Acanthosepion</taxon>
    </lineage>
</organism>
<dbReference type="EMBL" id="CAHIKZ030002788">
    <property type="protein sequence ID" value="CAE1292242.1"/>
    <property type="molecule type" value="Genomic_DNA"/>
</dbReference>
<dbReference type="AlphaFoldDB" id="A0A812DC61"/>
<feature type="transmembrane region" description="Helical" evidence="1">
    <location>
        <begin position="48"/>
        <end position="71"/>
    </location>
</feature>
<keyword evidence="1" id="KW-0472">Membrane</keyword>
<accession>A0A812DC61</accession>
<name>A0A812DC61_ACAPH</name>
<dbReference type="Proteomes" id="UP000597762">
    <property type="component" value="Unassembled WGS sequence"/>
</dbReference>
<keyword evidence="1" id="KW-1133">Transmembrane helix</keyword>
<protein>
    <submittedName>
        <fullName evidence="2">Uncharacterized protein</fullName>
    </submittedName>
</protein>
<keyword evidence="1" id="KW-0812">Transmembrane</keyword>
<keyword evidence="3" id="KW-1185">Reference proteome</keyword>
<feature type="transmembrane region" description="Helical" evidence="1">
    <location>
        <begin position="77"/>
        <end position="102"/>
    </location>
</feature>
<feature type="transmembrane region" description="Helical" evidence="1">
    <location>
        <begin position="20"/>
        <end position="41"/>
    </location>
</feature>
<evidence type="ECO:0000313" key="2">
    <source>
        <dbReference type="EMBL" id="CAE1292242.1"/>
    </source>
</evidence>
<gene>
    <name evidence="2" type="ORF">SPHA_49164</name>
</gene>
<evidence type="ECO:0000256" key="1">
    <source>
        <dbReference type="SAM" id="Phobius"/>
    </source>
</evidence>
<comment type="caution">
    <text evidence="2">The sequence shown here is derived from an EMBL/GenBank/DDBJ whole genome shotgun (WGS) entry which is preliminary data.</text>
</comment>
<feature type="transmembrane region" description="Helical" evidence="1">
    <location>
        <begin position="123"/>
        <end position="140"/>
    </location>
</feature>
<proteinExistence type="predicted"/>
<reference evidence="2" key="1">
    <citation type="submission" date="2021-01" db="EMBL/GenBank/DDBJ databases">
        <authorList>
            <person name="Li R."/>
            <person name="Bekaert M."/>
        </authorList>
    </citation>
    <scope>NUCLEOTIDE SEQUENCE</scope>
    <source>
        <strain evidence="2">Farmed</strain>
    </source>
</reference>
<evidence type="ECO:0000313" key="3">
    <source>
        <dbReference type="Proteomes" id="UP000597762"/>
    </source>
</evidence>